<feature type="compositionally biased region" description="Basic and acidic residues" evidence="1">
    <location>
        <begin position="252"/>
        <end position="271"/>
    </location>
</feature>
<feature type="compositionally biased region" description="Low complexity" evidence="1">
    <location>
        <begin position="488"/>
        <end position="504"/>
    </location>
</feature>
<accession>A0A0R3ULV9</accession>
<protein>
    <submittedName>
        <fullName evidence="2">Uncharacterized protein</fullName>
    </submittedName>
</protein>
<feature type="compositionally biased region" description="Polar residues" evidence="1">
    <location>
        <begin position="541"/>
        <end position="552"/>
    </location>
</feature>
<feature type="compositionally biased region" description="Basic residues" evidence="1">
    <location>
        <begin position="450"/>
        <end position="466"/>
    </location>
</feature>
<feature type="region of interest" description="Disordered" evidence="1">
    <location>
        <begin position="224"/>
        <end position="271"/>
    </location>
</feature>
<dbReference type="OrthoDB" id="6235588at2759"/>
<feature type="compositionally biased region" description="Polar residues" evidence="1">
    <location>
        <begin position="54"/>
        <end position="68"/>
    </location>
</feature>
<organism evidence="2 3">
    <name type="scientific">Mesocestoides corti</name>
    <name type="common">Flatworm</name>
    <dbReference type="NCBI Taxonomy" id="53468"/>
    <lineage>
        <taxon>Eukaryota</taxon>
        <taxon>Metazoa</taxon>
        <taxon>Spiralia</taxon>
        <taxon>Lophotrochozoa</taxon>
        <taxon>Platyhelminthes</taxon>
        <taxon>Cestoda</taxon>
        <taxon>Eucestoda</taxon>
        <taxon>Cyclophyllidea</taxon>
        <taxon>Mesocestoididae</taxon>
        <taxon>Mesocestoides</taxon>
    </lineage>
</organism>
<keyword evidence="3" id="KW-1185">Reference proteome</keyword>
<feature type="compositionally biased region" description="Polar residues" evidence="1">
    <location>
        <begin position="236"/>
        <end position="245"/>
    </location>
</feature>
<feature type="region of interest" description="Disordered" evidence="1">
    <location>
        <begin position="397"/>
        <end position="576"/>
    </location>
</feature>
<feature type="compositionally biased region" description="Polar residues" evidence="1">
    <location>
        <begin position="510"/>
        <end position="531"/>
    </location>
</feature>
<name>A0A0R3ULV9_MESCO</name>
<sequence length="693" mass="75851">MSSNMPPIFFPYPPFIYPSPQIYYGSPGPSLTPPMSYLMGNNYRPYLPGMNATNHQNAVTPVSPQSFPQEPLPPSTDNEAESNLKEYEQFGPSNIVEWSGQRASVSSNSSSSIIHLRDWIPVALERHGGCRVAGRHVASGRLVHSGVINFVGDTGHVVSDGKDHFKLSGPISWEFYKLVYPQHGKTLDSSAQDCDLDYALGIREMCNRMEDCVQLCNRSFSQESAPSTVLPARRPTSPSLQSASSDEAESETIGHDSKDNNSDGDDGKYTLEKSPLKVPLLNLKRHFNGNKVAHPPSASNARPTRKPLAGHSLSRPSPALNHRLPKHNDVGVSSGQREDEPLPGVSVLCSPGSEGGEITTSFKSHLHSTSEIESVTAPSHAPSRADVGVQTSMLLDEESSIASRPSSKPVILRNAKCGPSRPASPSSPRERARQSRHLTHRSTTDLSPRLRLRQISMKHSKSRHIARCGNKNALDENRADRSHRRGAARTTNSANSTSSDQSDSFVDLTTDATAVVRSSKSKPITKGSTSTPHDRHRKNTPLKSASASTGTGSDKKVKRHKPKSSDLKKHHISKRHREKLRNLNDKHILVTQTGLVDVRTLRRTRYGRLSVPTRDKWHRQDIVFNGADISVNHGEYGKPSERIGRLLRVLIAMEAFDVDQSPTGALRLNLGGTRASSEASSMHCQLDHGTAPS</sequence>
<proteinExistence type="predicted"/>
<dbReference type="EMBL" id="UXSR01005555">
    <property type="protein sequence ID" value="VDD82686.1"/>
    <property type="molecule type" value="Genomic_DNA"/>
</dbReference>
<gene>
    <name evidence="2" type="ORF">MCOS_LOCUS8689</name>
</gene>
<dbReference type="Proteomes" id="UP000267029">
    <property type="component" value="Unassembled WGS sequence"/>
</dbReference>
<reference evidence="2 3" key="1">
    <citation type="submission" date="2018-10" db="EMBL/GenBank/DDBJ databases">
        <authorList>
            <consortium name="Pathogen Informatics"/>
        </authorList>
    </citation>
    <scope>NUCLEOTIDE SEQUENCE [LARGE SCALE GENOMIC DNA]</scope>
</reference>
<feature type="compositionally biased region" description="Polar residues" evidence="1">
    <location>
        <begin position="358"/>
        <end position="377"/>
    </location>
</feature>
<feature type="region of interest" description="Disordered" evidence="1">
    <location>
        <begin position="54"/>
        <end position="80"/>
    </location>
</feature>
<evidence type="ECO:0000256" key="1">
    <source>
        <dbReference type="SAM" id="MobiDB-lite"/>
    </source>
</evidence>
<evidence type="ECO:0000313" key="3">
    <source>
        <dbReference type="Proteomes" id="UP000267029"/>
    </source>
</evidence>
<dbReference type="AlphaFoldDB" id="A0A0R3ULV9"/>
<feature type="region of interest" description="Disordered" evidence="1">
    <location>
        <begin position="288"/>
        <end position="384"/>
    </location>
</feature>
<feature type="compositionally biased region" description="Basic residues" evidence="1">
    <location>
        <begin position="556"/>
        <end position="576"/>
    </location>
</feature>
<evidence type="ECO:0000313" key="2">
    <source>
        <dbReference type="EMBL" id="VDD82686.1"/>
    </source>
</evidence>